<reference evidence="5" key="1">
    <citation type="submission" date="2023-07" db="EMBL/GenBank/DDBJ databases">
        <authorList>
            <consortium name="CYATHOMIX"/>
        </authorList>
    </citation>
    <scope>NUCLEOTIDE SEQUENCE</scope>
    <source>
        <strain evidence="5">N/A</strain>
    </source>
</reference>
<dbReference type="Proteomes" id="UP001176961">
    <property type="component" value="Unassembled WGS sequence"/>
</dbReference>
<keyword evidence="3" id="KW-0964">Secreted</keyword>
<comment type="subcellular location">
    <subcellularLocation>
        <location evidence="1">Secreted</location>
    </subcellularLocation>
</comment>
<keyword evidence="6" id="KW-1185">Reference proteome</keyword>
<evidence type="ECO:0000313" key="6">
    <source>
        <dbReference type="Proteomes" id="UP001176961"/>
    </source>
</evidence>
<dbReference type="GO" id="GO:0005576">
    <property type="term" value="C:extracellular region"/>
    <property type="evidence" value="ECO:0007669"/>
    <property type="project" value="UniProtKB-SubCell"/>
</dbReference>
<dbReference type="GO" id="GO:0009986">
    <property type="term" value="C:cell surface"/>
    <property type="evidence" value="ECO:0007669"/>
    <property type="project" value="InterPro"/>
</dbReference>
<sequence length="118" mass="13729">MLRFMQSAGATVTFRCNDRPFTNAKVRLDEAEFFVDGWMGGPVKPDRFGVAKVHGSAAEITQIDPYLRITHWCNRSGMSPIQFCIDIPPQFINYGREVKRYWHIRLELSKKHPKQRNC</sequence>
<dbReference type="Gene3D" id="2.60.40.3330">
    <property type="match status" value="1"/>
</dbReference>
<comment type="similarity">
    <text evidence="2">Belongs to the nematode transthyretin-like family.</text>
</comment>
<keyword evidence="4" id="KW-0732">Signal</keyword>
<comment type="caution">
    <text evidence="5">The sequence shown here is derived from an EMBL/GenBank/DDBJ whole genome shotgun (WGS) entry which is preliminary data.</text>
</comment>
<dbReference type="EMBL" id="CATQJL010000305">
    <property type="protein sequence ID" value="CAJ0603398.1"/>
    <property type="molecule type" value="Genomic_DNA"/>
</dbReference>
<evidence type="ECO:0000256" key="2">
    <source>
        <dbReference type="ARBA" id="ARBA00010112"/>
    </source>
</evidence>
<proteinExistence type="inferred from homology"/>
<organism evidence="5 6">
    <name type="scientific">Cylicocyclus nassatus</name>
    <name type="common">Nematode worm</name>
    <dbReference type="NCBI Taxonomy" id="53992"/>
    <lineage>
        <taxon>Eukaryota</taxon>
        <taxon>Metazoa</taxon>
        <taxon>Ecdysozoa</taxon>
        <taxon>Nematoda</taxon>
        <taxon>Chromadorea</taxon>
        <taxon>Rhabditida</taxon>
        <taxon>Rhabditina</taxon>
        <taxon>Rhabditomorpha</taxon>
        <taxon>Strongyloidea</taxon>
        <taxon>Strongylidae</taxon>
        <taxon>Cylicocyclus</taxon>
    </lineage>
</organism>
<dbReference type="InterPro" id="IPR001534">
    <property type="entry name" value="Transthyretin-like"/>
</dbReference>
<dbReference type="Pfam" id="PF01060">
    <property type="entry name" value="TTR-52"/>
    <property type="match status" value="1"/>
</dbReference>
<evidence type="ECO:0000256" key="3">
    <source>
        <dbReference type="ARBA" id="ARBA00022525"/>
    </source>
</evidence>
<gene>
    <name evidence="5" type="ORF">CYNAS_LOCUS15381</name>
</gene>
<evidence type="ECO:0000256" key="4">
    <source>
        <dbReference type="ARBA" id="ARBA00022729"/>
    </source>
</evidence>
<dbReference type="InterPro" id="IPR038479">
    <property type="entry name" value="Transthyretin-like_sf"/>
</dbReference>
<protein>
    <submittedName>
        <fullName evidence="5">Uncharacterized protein</fullName>
    </submittedName>
</protein>
<dbReference type="AlphaFoldDB" id="A0AA36H4H0"/>
<evidence type="ECO:0000313" key="5">
    <source>
        <dbReference type="EMBL" id="CAJ0603398.1"/>
    </source>
</evidence>
<accession>A0AA36H4H0</accession>
<name>A0AA36H4H0_CYLNA</name>
<evidence type="ECO:0000256" key="1">
    <source>
        <dbReference type="ARBA" id="ARBA00004613"/>
    </source>
</evidence>
<dbReference type="PANTHER" id="PTHR21700">
    <property type="entry name" value="TRANSTHYRETIN-LIKE FAMILY PROTEIN-RELATED"/>
    <property type="match status" value="1"/>
</dbReference>